<keyword evidence="1" id="KW-0813">Transport</keyword>
<feature type="transmembrane region" description="Helical" evidence="7">
    <location>
        <begin position="166"/>
        <end position="187"/>
    </location>
</feature>
<dbReference type="Gene3D" id="3.30.70.20">
    <property type="match status" value="3"/>
</dbReference>
<name>A0A1J5TE35_9ZZZZ</name>
<feature type="transmembrane region" description="Helical" evidence="7">
    <location>
        <begin position="7"/>
        <end position="27"/>
    </location>
</feature>
<evidence type="ECO:0000256" key="6">
    <source>
        <dbReference type="ARBA" id="ARBA00023014"/>
    </source>
</evidence>
<dbReference type="AlphaFoldDB" id="A0A1J5TE35"/>
<keyword evidence="7" id="KW-1133">Transmembrane helix</keyword>
<gene>
    <name evidence="9" type="primary">yccM_5</name>
    <name evidence="9" type="ORF">GALL_62710</name>
</gene>
<keyword evidence="6" id="KW-0411">Iron-sulfur</keyword>
<dbReference type="PANTHER" id="PTHR30176:SF3">
    <property type="entry name" value="FERREDOXIN-TYPE PROTEIN NAPH"/>
    <property type="match status" value="1"/>
</dbReference>
<keyword evidence="4" id="KW-0249">Electron transport</keyword>
<dbReference type="Pfam" id="PF12801">
    <property type="entry name" value="Fer4_5"/>
    <property type="match status" value="2"/>
</dbReference>
<feature type="domain" description="4Fe-4S ferredoxin-type" evidence="8">
    <location>
        <begin position="215"/>
        <end position="244"/>
    </location>
</feature>
<dbReference type="FunFam" id="3.30.70.20:FF:000046">
    <property type="entry name" value="Periplasmic [Fe] hydrogenase large subunit"/>
    <property type="match status" value="1"/>
</dbReference>
<feature type="domain" description="4Fe-4S ferredoxin-type" evidence="8">
    <location>
        <begin position="423"/>
        <end position="458"/>
    </location>
</feature>
<dbReference type="CDD" id="cd16373">
    <property type="entry name" value="DMSOR_beta_like"/>
    <property type="match status" value="1"/>
</dbReference>
<dbReference type="GO" id="GO:0051539">
    <property type="term" value="F:4 iron, 4 sulfur cluster binding"/>
    <property type="evidence" value="ECO:0007669"/>
    <property type="project" value="UniProtKB-KW"/>
</dbReference>
<feature type="transmembrane region" description="Helical" evidence="7">
    <location>
        <begin position="100"/>
        <end position="121"/>
    </location>
</feature>
<dbReference type="PANTHER" id="PTHR30176">
    <property type="entry name" value="FERREDOXIN-TYPE PROTEIN NAPH"/>
    <property type="match status" value="1"/>
</dbReference>
<feature type="domain" description="4Fe-4S ferredoxin-type" evidence="8">
    <location>
        <begin position="343"/>
        <end position="374"/>
    </location>
</feature>
<organism evidence="9">
    <name type="scientific">mine drainage metagenome</name>
    <dbReference type="NCBI Taxonomy" id="410659"/>
    <lineage>
        <taxon>unclassified sequences</taxon>
        <taxon>metagenomes</taxon>
        <taxon>ecological metagenomes</taxon>
    </lineage>
</organism>
<evidence type="ECO:0000259" key="8">
    <source>
        <dbReference type="PROSITE" id="PS51379"/>
    </source>
</evidence>
<keyword evidence="3" id="KW-0479">Metal-binding</keyword>
<proteinExistence type="predicted"/>
<feature type="domain" description="4Fe-4S ferredoxin-type" evidence="8">
    <location>
        <begin position="384"/>
        <end position="415"/>
    </location>
</feature>
<feature type="transmembrane region" description="Helical" evidence="7">
    <location>
        <begin position="39"/>
        <end position="61"/>
    </location>
</feature>
<dbReference type="PROSITE" id="PS00198">
    <property type="entry name" value="4FE4S_FER_1"/>
    <property type="match status" value="2"/>
</dbReference>
<evidence type="ECO:0000256" key="4">
    <source>
        <dbReference type="ARBA" id="ARBA00022982"/>
    </source>
</evidence>
<evidence type="ECO:0000256" key="1">
    <source>
        <dbReference type="ARBA" id="ARBA00022448"/>
    </source>
</evidence>
<evidence type="ECO:0000256" key="2">
    <source>
        <dbReference type="ARBA" id="ARBA00022485"/>
    </source>
</evidence>
<keyword evidence="5" id="KW-0408">Iron</keyword>
<dbReference type="EMBL" id="MLJW01000018">
    <property type="protein sequence ID" value="OIR12020.1"/>
    <property type="molecule type" value="Genomic_DNA"/>
</dbReference>
<keyword evidence="2" id="KW-0004">4Fe-4S</keyword>
<dbReference type="GO" id="GO:0005886">
    <property type="term" value="C:plasma membrane"/>
    <property type="evidence" value="ECO:0007669"/>
    <property type="project" value="TreeGrafter"/>
</dbReference>
<dbReference type="InterPro" id="IPR017896">
    <property type="entry name" value="4Fe4S_Fe-S-bd"/>
</dbReference>
<feature type="transmembrane region" description="Helical" evidence="7">
    <location>
        <begin position="194"/>
        <end position="214"/>
    </location>
</feature>
<dbReference type="Pfam" id="PF12838">
    <property type="entry name" value="Fer4_7"/>
    <property type="match status" value="1"/>
</dbReference>
<sequence>MKKIRIVVSLILFALITFYFLDFAGILSNRFHVIAQLQFIPALVALNVSAVMFIFLITFFFGRIYCSSICPLGILQDISNWLAKRFHRKKKYPHFKEQRILRWSIVALITVTFIFGIHILLNILDPYSAFGRITTNIFKPAYLAINNIVATVGNHFNNFRFYKVNIFIASISSLAIASLSFIIIIFLSYKYGRLYCNTICPVGTILGFIARFSLFKIKIDGKSCNSCGLCEMRCKSSCIDAKNKEIDYSRCVTCFDCLEECKRNAVSYNFFKVHEKKPVSFNLPDNKYNAARRTFIFSSMLLGLTAAQRVFGRRRKDSADNIKEIFTSHNVAFKKNHPITPPGSVDVKRFNDSCTACQLCVSKCPSQVLQPTFTAYGIIGMMQPAMSFKYGYCNYHCTVCSEICPTKAIAEISRKQKKTLQIGQVKFVKENCVVVTDGTNCGACSEHCPTQAVSMQPYKGDLNIPTINNELCIGCGGCEYICPVRPYRAIYVEGNPVHLQAKVTEEKETKKIKVDDFGF</sequence>
<dbReference type="InterPro" id="IPR051684">
    <property type="entry name" value="Electron_Trans/Redox"/>
</dbReference>
<evidence type="ECO:0000256" key="7">
    <source>
        <dbReference type="SAM" id="Phobius"/>
    </source>
</evidence>
<evidence type="ECO:0000256" key="5">
    <source>
        <dbReference type="ARBA" id="ARBA00023004"/>
    </source>
</evidence>
<reference evidence="9" key="1">
    <citation type="submission" date="2016-10" db="EMBL/GenBank/DDBJ databases">
        <title>Sequence of Gallionella enrichment culture.</title>
        <authorList>
            <person name="Poehlein A."/>
            <person name="Muehling M."/>
            <person name="Daniel R."/>
        </authorList>
    </citation>
    <scope>NUCLEOTIDE SEQUENCE</scope>
</reference>
<evidence type="ECO:0000313" key="9">
    <source>
        <dbReference type="EMBL" id="OIR12020.1"/>
    </source>
</evidence>
<feature type="domain" description="4Fe-4S ferredoxin-type" evidence="8">
    <location>
        <begin position="245"/>
        <end position="271"/>
    </location>
</feature>
<comment type="caution">
    <text evidence="9">The sequence shown here is derived from an EMBL/GenBank/DDBJ whole genome shotgun (WGS) entry which is preliminary data.</text>
</comment>
<dbReference type="GO" id="GO:0046872">
    <property type="term" value="F:metal ion binding"/>
    <property type="evidence" value="ECO:0007669"/>
    <property type="project" value="UniProtKB-KW"/>
</dbReference>
<dbReference type="PROSITE" id="PS51379">
    <property type="entry name" value="4FE4S_FER_2"/>
    <property type="match status" value="6"/>
</dbReference>
<accession>A0A1J5TE35</accession>
<dbReference type="SUPFAM" id="SSF54862">
    <property type="entry name" value="4Fe-4S ferredoxins"/>
    <property type="match status" value="2"/>
</dbReference>
<keyword evidence="7" id="KW-0472">Membrane</keyword>
<protein>
    <submittedName>
        <fullName evidence="9">Putative electron transport protein YccM</fullName>
    </submittedName>
</protein>
<evidence type="ECO:0000256" key="3">
    <source>
        <dbReference type="ARBA" id="ARBA00022723"/>
    </source>
</evidence>
<feature type="domain" description="4Fe-4S ferredoxin-type" evidence="8">
    <location>
        <begin position="463"/>
        <end position="495"/>
    </location>
</feature>
<keyword evidence="7" id="KW-0812">Transmembrane</keyword>
<dbReference type="InterPro" id="IPR017900">
    <property type="entry name" value="4Fe4S_Fe_S_CS"/>
</dbReference>